<organism evidence="13 15">
    <name type="scientific">Dracunculus medinensis</name>
    <name type="common">Guinea worm</name>
    <dbReference type="NCBI Taxonomy" id="318479"/>
    <lineage>
        <taxon>Eukaryota</taxon>
        <taxon>Metazoa</taxon>
        <taxon>Ecdysozoa</taxon>
        <taxon>Nematoda</taxon>
        <taxon>Chromadorea</taxon>
        <taxon>Rhabditida</taxon>
        <taxon>Spirurina</taxon>
        <taxon>Dracunculoidea</taxon>
        <taxon>Dracunculidae</taxon>
        <taxon>Dracunculus</taxon>
    </lineage>
</organism>
<dbReference type="Gene3D" id="2.30.29.70">
    <property type="entry name" value="Proteasomal ubiquitin receptor Rpn13/ADRM1"/>
    <property type="match status" value="1"/>
</dbReference>
<comment type="function">
    <text evidence="7">May function as a proteasomal ubiquitin receptor. May promote the deubiquitinating activity associated with the 26S proteasome.</text>
</comment>
<reference evidence="15" key="1">
    <citation type="submission" date="2017-02" db="UniProtKB">
        <authorList>
            <consortium name="WormBaseParasite"/>
        </authorList>
    </citation>
    <scope>IDENTIFICATION</scope>
</reference>
<keyword evidence="6" id="KW-0539">Nucleus</keyword>
<evidence type="ECO:0000256" key="5">
    <source>
        <dbReference type="ARBA" id="ARBA00022942"/>
    </source>
</evidence>
<dbReference type="WBParaSite" id="DME_0000906201-mRNA-1">
    <property type="protein sequence ID" value="DME_0000906201-mRNA-1"/>
    <property type="gene ID" value="DME_0000906201"/>
</dbReference>
<dbReference type="PROSITE" id="PS51916">
    <property type="entry name" value="DEUBAD"/>
    <property type="match status" value="1"/>
</dbReference>
<evidence type="ECO:0000313" key="12">
    <source>
        <dbReference type="EMBL" id="VDN60610.1"/>
    </source>
</evidence>
<evidence type="ECO:0000256" key="2">
    <source>
        <dbReference type="ARBA" id="ARBA00004496"/>
    </source>
</evidence>
<dbReference type="CDD" id="cd13314">
    <property type="entry name" value="PH_Rpn13"/>
    <property type="match status" value="1"/>
</dbReference>
<evidence type="ECO:0000256" key="7">
    <source>
        <dbReference type="ARBA" id="ARBA00054744"/>
    </source>
</evidence>
<dbReference type="PROSITE" id="PS51917">
    <property type="entry name" value="PRU"/>
    <property type="match status" value="1"/>
</dbReference>
<gene>
    <name evidence="12" type="ORF">DME_LOCUS10583</name>
</gene>
<keyword evidence="4" id="KW-0963">Cytoplasm</keyword>
<evidence type="ECO:0000313" key="13">
    <source>
        <dbReference type="Proteomes" id="UP000038040"/>
    </source>
</evidence>
<feature type="compositionally biased region" description="Basic and acidic residues" evidence="9">
    <location>
        <begin position="285"/>
        <end position="299"/>
    </location>
</feature>
<dbReference type="PANTHER" id="PTHR12225:SF0">
    <property type="entry name" value="PROTEASOMAL UBIQUITIN RECEPTOR ADRM1"/>
    <property type="match status" value="1"/>
</dbReference>
<dbReference type="InterPro" id="IPR044868">
    <property type="entry name" value="Rpn13/ADRM1_Pru"/>
</dbReference>
<feature type="region of interest" description="Disordered" evidence="9">
    <location>
        <begin position="269"/>
        <end position="305"/>
    </location>
</feature>
<dbReference type="FunFam" id="2.30.29.70:FF:000001">
    <property type="entry name" value="Proteasomal ubiquitin receptor ADRM1"/>
    <property type="match status" value="1"/>
</dbReference>
<protein>
    <recommendedName>
        <fullName evidence="8">Proteasomal ubiquitin receptor ADRM1 homolog</fullName>
    </recommendedName>
</protein>
<dbReference type="Pfam" id="PF04683">
    <property type="entry name" value="Rpn13_ADRM1_Pru"/>
    <property type="match status" value="1"/>
</dbReference>
<feature type="domain" description="DEUBAD" evidence="10">
    <location>
        <begin position="180"/>
        <end position="294"/>
    </location>
</feature>
<accession>A0A0N4UMI4</accession>
<dbReference type="OrthoDB" id="340431at2759"/>
<comment type="similarity">
    <text evidence="3">Belongs to the ADRM1 family.</text>
</comment>
<keyword evidence="5" id="KW-0647">Proteasome</keyword>
<dbReference type="EMBL" id="UYYG01001226">
    <property type="protein sequence ID" value="VDN60610.1"/>
    <property type="molecule type" value="Genomic_DNA"/>
</dbReference>
<evidence type="ECO:0000313" key="15">
    <source>
        <dbReference type="WBParaSite" id="DME_0000906201-mRNA-1"/>
    </source>
</evidence>
<dbReference type="InterPro" id="IPR038633">
    <property type="entry name" value="Rpn13/ADRM1_Pru_sf"/>
</dbReference>
<dbReference type="AlphaFoldDB" id="A0A0N4UMI4"/>
<evidence type="ECO:0000256" key="6">
    <source>
        <dbReference type="ARBA" id="ARBA00023242"/>
    </source>
</evidence>
<dbReference type="STRING" id="318479.A0A0N4UMI4"/>
<dbReference type="InterPro" id="IPR038108">
    <property type="entry name" value="RPN13_DEUBAD_sf"/>
</dbReference>
<dbReference type="Gene3D" id="1.10.2020.20">
    <property type="match status" value="1"/>
</dbReference>
<evidence type="ECO:0000256" key="8">
    <source>
        <dbReference type="ARBA" id="ARBA00070663"/>
    </source>
</evidence>
<evidence type="ECO:0000259" key="11">
    <source>
        <dbReference type="PROSITE" id="PS51917"/>
    </source>
</evidence>
<reference evidence="12 14" key="2">
    <citation type="submission" date="2018-11" db="EMBL/GenBank/DDBJ databases">
        <authorList>
            <consortium name="Pathogen Informatics"/>
        </authorList>
    </citation>
    <scope>NUCLEOTIDE SEQUENCE [LARGE SCALE GENOMIC DNA]</scope>
</reference>
<dbReference type="InterPro" id="IPR044867">
    <property type="entry name" value="DEUBAD_dom"/>
</dbReference>
<dbReference type="GO" id="GO:0008541">
    <property type="term" value="C:proteasome regulatory particle, lid subcomplex"/>
    <property type="evidence" value="ECO:0007669"/>
    <property type="project" value="TreeGrafter"/>
</dbReference>
<evidence type="ECO:0000313" key="14">
    <source>
        <dbReference type="Proteomes" id="UP000274756"/>
    </source>
</evidence>
<dbReference type="GO" id="GO:0005634">
    <property type="term" value="C:nucleus"/>
    <property type="evidence" value="ECO:0007669"/>
    <property type="project" value="UniProtKB-SubCell"/>
</dbReference>
<comment type="subcellular location">
    <subcellularLocation>
        <location evidence="2">Cytoplasm</location>
    </subcellularLocation>
    <subcellularLocation>
        <location evidence="1">Nucleus</location>
    </subcellularLocation>
</comment>
<dbReference type="GO" id="GO:0005737">
    <property type="term" value="C:cytoplasm"/>
    <property type="evidence" value="ECO:0007669"/>
    <property type="project" value="UniProtKB-SubCell"/>
</dbReference>
<dbReference type="PANTHER" id="PTHR12225">
    <property type="entry name" value="ADHESION REGULATING MOLECULE 1 110 KDA CELL MEMBRANE GLYCOPROTEIN"/>
    <property type="match status" value="1"/>
</dbReference>
<evidence type="ECO:0000256" key="3">
    <source>
        <dbReference type="ARBA" id="ARBA00009216"/>
    </source>
</evidence>
<dbReference type="GO" id="GO:0070628">
    <property type="term" value="F:proteasome binding"/>
    <property type="evidence" value="ECO:0007669"/>
    <property type="project" value="TreeGrafter"/>
</dbReference>
<evidence type="ECO:0000256" key="9">
    <source>
        <dbReference type="SAM" id="MobiDB-lite"/>
    </source>
</evidence>
<dbReference type="Proteomes" id="UP000274756">
    <property type="component" value="Unassembled WGS sequence"/>
</dbReference>
<evidence type="ECO:0000256" key="1">
    <source>
        <dbReference type="ARBA" id="ARBA00004123"/>
    </source>
</evidence>
<feature type="domain" description="Pru" evidence="11">
    <location>
        <begin position="12"/>
        <end position="131"/>
    </location>
</feature>
<evidence type="ECO:0000259" key="10">
    <source>
        <dbReference type="PROSITE" id="PS51916"/>
    </source>
</evidence>
<dbReference type="InterPro" id="IPR006773">
    <property type="entry name" value="Rpn13/ADRM1"/>
</dbReference>
<name>A0A0N4UMI4_DRAME</name>
<evidence type="ECO:0000256" key="4">
    <source>
        <dbReference type="ARBA" id="ARBA00022490"/>
    </source>
</evidence>
<dbReference type="Pfam" id="PF16550">
    <property type="entry name" value="RPN13_C"/>
    <property type="match status" value="1"/>
</dbReference>
<dbReference type="GO" id="GO:0061133">
    <property type="term" value="F:endopeptidase activator activity"/>
    <property type="evidence" value="ECO:0007669"/>
    <property type="project" value="TreeGrafter"/>
</dbReference>
<proteinExistence type="inferred from homology"/>
<keyword evidence="14" id="KW-1185">Reference proteome</keyword>
<dbReference type="InterPro" id="IPR032368">
    <property type="entry name" value="RPN13_DEUBAD"/>
</dbReference>
<dbReference type="Proteomes" id="UP000038040">
    <property type="component" value="Unplaced"/>
</dbReference>
<sequence>MNVMFAPRQNQSNNGYLVEFKAGRSLIHAGSTADKRKIVADKTKGTIFIKQSSDQLMHFCWRNRETGAVADDLIIFPGDTEFVHVKECSDGRVYMLKFKSTDERRVYWMQDGKNDKDEENCKKVNDILNNPPTSRASERSAGSTFGSLAALSGSGVDGDLGALGNLDQSQLMQLLSLMNHSGQSSNADSSNLMSAGSGTATFFIFYFHSDLINLKYLNSEGMLNVHEELEKTIRTPQFRQAVDIFGHALQTGQLAPVLQQFGLPPEVTNAAAEEETNESFLQSQEQKKEPTIENESKMEDDMDVD</sequence>